<name>A0A7K4HQX5_9EURY</name>
<dbReference type="SUPFAM" id="SSF55729">
    <property type="entry name" value="Acyl-CoA N-acyltransferases (Nat)"/>
    <property type="match status" value="1"/>
</dbReference>
<accession>A0A7K4HQX5</accession>
<reference evidence="2 3" key="1">
    <citation type="submission" date="2020-06" db="EMBL/GenBank/DDBJ databases">
        <title>Methanofollis fontis sp. nov., a methanogen isolated from marine sediments near a cold seep at Four-Way Closure Ridge offshore southwestern Taiwan.</title>
        <authorList>
            <person name="Chen S.-C."/>
            <person name="Teng N.-H."/>
            <person name="Lin Y.-S."/>
            <person name="Lai M.-C."/>
            <person name="Chen H.-H."/>
            <person name="Wang C.-C."/>
        </authorList>
    </citation>
    <scope>NUCLEOTIDE SEQUENCE [LARGE SCALE GENOMIC DNA]</scope>
    <source>
        <strain evidence="2 3">DSM 2702</strain>
    </source>
</reference>
<evidence type="ECO:0000313" key="2">
    <source>
        <dbReference type="EMBL" id="NVO67683.1"/>
    </source>
</evidence>
<dbReference type="CDD" id="cd04301">
    <property type="entry name" value="NAT_SF"/>
    <property type="match status" value="1"/>
</dbReference>
<dbReference type="Gene3D" id="3.40.630.90">
    <property type="match status" value="1"/>
</dbReference>
<organism evidence="2 3">
    <name type="scientific">Methanofollis tationis</name>
    <dbReference type="NCBI Taxonomy" id="81417"/>
    <lineage>
        <taxon>Archaea</taxon>
        <taxon>Methanobacteriati</taxon>
        <taxon>Methanobacteriota</taxon>
        <taxon>Stenosarchaea group</taxon>
        <taxon>Methanomicrobia</taxon>
        <taxon>Methanomicrobiales</taxon>
        <taxon>Methanomicrobiaceae</taxon>
        <taxon>Methanofollis</taxon>
    </lineage>
</organism>
<dbReference type="Pfam" id="PF00583">
    <property type="entry name" value="Acetyltransf_1"/>
    <property type="match status" value="1"/>
</dbReference>
<dbReference type="OrthoDB" id="38613at2157"/>
<keyword evidence="3" id="KW-1185">Reference proteome</keyword>
<dbReference type="Gene3D" id="3.40.630.30">
    <property type="match status" value="1"/>
</dbReference>
<proteinExistence type="predicted"/>
<dbReference type="RefSeq" id="WP_176789245.1">
    <property type="nucleotide sequence ID" value="NZ_JABXWR010000001.1"/>
</dbReference>
<protein>
    <submittedName>
        <fullName evidence="2">GNAT family N-acetyltransferase</fullName>
    </submittedName>
</protein>
<evidence type="ECO:0000259" key="1">
    <source>
        <dbReference type="PROSITE" id="PS51186"/>
    </source>
</evidence>
<dbReference type="PANTHER" id="PTHR47237">
    <property type="entry name" value="SLL0310 PROTEIN"/>
    <property type="match status" value="1"/>
</dbReference>
<feature type="domain" description="N-acetyltransferase" evidence="1">
    <location>
        <begin position="14"/>
        <end position="150"/>
    </location>
</feature>
<dbReference type="AlphaFoldDB" id="A0A7K4HQX5"/>
<sequence>MKSADPAVIMDDDFSIRRMEREDVDFAIGLAREEGWNPGIHDADAFYAQDPDGFLIGEVDGEPVACTSMVRYNDTFAFWGLLIVREEHRGRGYGLAVSNAALDHAGDRIIGGDGVVAMQQKYRDRLGFEILYRNIRYQGIGGGEAPQELIQASEIPFNDLSAYDTAIFSAPRPRFLRPWLFQEDATALASTGPDGEVRGYGVIRRCFDGHKIGPIFADTPAIAAALLDGLAAAVPGEAFFFDVPEPNAAAVALAQERKMETVFETARIYRGGAPAVPLERVFGVTTFELG</sequence>
<dbReference type="EMBL" id="JABXWR010000001">
    <property type="protein sequence ID" value="NVO67683.1"/>
    <property type="molecule type" value="Genomic_DNA"/>
</dbReference>
<dbReference type="GO" id="GO:0016747">
    <property type="term" value="F:acyltransferase activity, transferring groups other than amino-acyl groups"/>
    <property type="evidence" value="ECO:0007669"/>
    <property type="project" value="InterPro"/>
</dbReference>
<keyword evidence="2" id="KW-0808">Transferase</keyword>
<dbReference type="Proteomes" id="UP000570823">
    <property type="component" value="Unassembled WGS sequence"/>
</dbReference>
<dbReference type="PROSITE" id="PS51186">
    <property type="entry name" value="GNAT"/>
    <property type="match status" value="1"/>
</dbReference>
<comment type="caution">
    <text evidence="2">The sequence shown here is derived from an EMBL/GenBank/DDBJ whole genome shotgun (WGS) entry which is preliminary data.</text>
</comment>
<dbReference type="InterPro" id="IPR052729">
    <property type="entry name" value="Acyl/Acetyltrans_Enzymes"/>
</dbReference>
<evidence type="ECO:0000313" key="3">
    <source>
        <dbReference type="Proteomes" id="UP000570823"/>
    </source>
</evidence>
<dbReference type="InterPro" id="IPR041496">
    <property type="entry name" value="YitH/HolE_GNAT"/>
</dbReference>
<dbReference type="PANTHER" id="PTHR47237:SF1">
    <property type="entry name" value="SLL0310 PROTEIN"/>
    <property type="match status" value="1"/>
</dbReference>
<dbReference type="InterPro" id="IPR000182">
    <property type="entry name" value="GNAT_dom"/>
</dbReference>
<gene>
    <name evidence="2" type="ORF">HWN36_10260</name>
</gene>
<dbReference type="InterPro" id="IPR016181">
    <property type="entry name" value="Acyl_CoA_acyltransferase"/>
</dbReference>
<dbReference type="Pfam" id="PF18014">
    <property type="entry name" value="Acetyltransf_18"/>
    <property type="match status" value="1"/>
</dbReference>